<protein>
    <submittedName>
        <fullName evidence="7">MFS transporter</fullName>
    </submittedName>
</protein>
<dbReference type="InterPro" id="IPR011701">
    <property type="entry name" value="MFS"/>
</dbReference>
<evidence type="ECO:0000256" key="3">
    <source>
        <dbReference type="ARBA" id="ARBA00022989"/>
    </source>
</evidence>
<reference evidence="7" key="1">
    <citation type="submission" date="2024-06" db="EMBL/GenBank/DDBJ databases">
        <title>Caulobacter inopinatus, sp. nov.</title>
        <authorList>
            <person name="Donachie S.P."/>
        </authorList>
    </citation>
    <scope>NUCLEOTIDE SEQUENCE</scope>
    <source>
        <strain evidence="7">73W</strain>
    </source>
</reference>
<feature type="domain" description="Major facilitator superfamily (MFS) profile" evidence="6">
    <location>
        <begin position="29"/>
        <end position="440"/>
    </location>
</feature>
<dbReference type="PROSITE" id="PS00216">
    <property type="entry name" value="SUGAR_TRANSPORT_1"/>
    <property type="match status" value="1"/>
</dbReference>
<feature type="transmembrane region" description="Helical" evidence="5">
    <location>
        <begin position="63"/>
        <end position="83"/>
    </location>
</feature>
<keyword evidence="2 5" id="KW-0812">Transmembrane</keyword>
<keyword evidence="3 5" id="KW-1133">Transmembrane helix</keyword>
<name>A0AB39KX82_9CAUL</name>
<dbReference type="PANTHER" id="PTHR23508:SF10">
    <property type="entry name" value="CARBOXYLIC ACID TRANSPORTER PROTEIN HOMOLOG"/>
    <property type="match status" value="1"/>
</dbReference>
<proteinExistence type="predicted"/>
<evidence type="ECO:0000259" key="6">
    <source>
        <dbReference type="PROSITE" id="PS50850"/>
    </source>
</evidence>
<sequence length="443" mass="45114">MTSFNGSAALDDPRAIMASRPMGGAQWLAVIACILLNALDGFDVLSISFASPGIAAEWGVDRAALGVVLSMELIGMAAGSVIIGGLADRLGRRPIILGCLVLMAVGMGLAPLAWDLPSLSAIRMATGLGIGGMLACTNAMVAEFANDRRRHLAVALMAGGYPLGAVAGGAVASMLLSGGEWRHVFVFGAICTAACLPLAWILLPESVGFLTNRRRAGDLERVNHQLTRMGHPTVAALPPPSPKAVKPSLGQLFAPGMARATLLLTFAYAAHIMTFYFILKWIPKIVVDMGYAPSLAGGVLVWANVGGLSGAVLLSLLTTRINLRPLVIGALILSAGFVTLFGQVQDGLGMLALLAAVAGFCTNAGVVGFYALLAQAFPTTLRAGGTGFAIGVGRGGAVLGPIVAGLLFAQGLGLGLVALVMALGSLMAAVALVGLPSKPATVD</sequence>
<evidence type="ECO:0000256" key="4">
    <source>
        <dbReference type="ARBA" id="ARBA00023136"/>
    </source>
</evidence>
<dbReference type="Gene3D" id="1.20.1250.20">
    <property type="entry name" value="MFS general substrate transporter like domains"/>
    <property type="match status" value="1"/>
</dbReference>
<dbReference type="Pfam" id="PF07690">
    <property type="entry name" value="MFS_1"/>
    <property type="match status" value="1"/>
</dbReference>
<feature type="transmembrane region" description="Helical" evidence="5">
    <location>
        <begin position="299"/>
        <end position="319"/>
    </location>
</feature>
<dbReference type="RefSeq" id="WP_369061829.1">
    <property type="nucleotide sequence ID" value="NZ_CP158375.1"/>
</dbReference>
<feature type="transmembrane region" description="Helical" evidence="5">
    <location>
        <begin position="326"/>
        <end position="344"/>
    </location>
</feature>
<gene>
    <name evidence="7" type="ORF">ABOZ73_06930</name>
</gene>
<feature type="transmembrane region" description="Helical" evidence="5">
    <location>
        <begin position="414"/>
        <end position="435"/>
    </location>
</feature>
<dbReference type="AlphaFoldDB" id="A0AB39KX82"/>
<evidence type="ECO:0000256" key="2">
    <source>
        <dbReference type="ARBA" id="ARBA00022692"/>
    </source>
</evidence>
<dbReference type="PROSITE" id="PS50850">
    <property type="entry name" value="MFS"/>
    <property type="match status" value="1"/>
</dbReference>
<evidence type="ECO:0000256" key="1">
    <source>
        <dbReference type="ARBA" id="ARBA00004141"/>
    </source>
</evidence>
<feature type="transmembrane region" description="Helical" evidence="5">
    <location>
        <begin position="260"/>
        <end position="279"/>
    </location>
</feature>
<evidence type="ECO:0000256" key="5">
    <source>
        <dbReference type="SAM" id="Phobius"/>
    </source>
</evidence>
<dbReference type="GO" id="GO:0046943">
    <property type="term" value="F:carboxylic acid transmembrane transporter activity"/>
    <property type="evidence" value="ECO:0007669"/>
    <property type="project" value="TreeGrafter"/>
</dbReference>
<dbReference type="SUPFAM" id="SSF103473">
    <property type="entry name" value="MFS general substrate transporter"/>
    <property type="match status" value="1"/>
</dbReference>
<evidence type="ECO:0000313" key="7">
    <source>
        <dbReference type="EMBL" id="XDO98142.1"/>
    </source>
</evidence>
<feature type="transmembrane region" description="Helical" evidence="5">
    <location>
        <begin position="385"/>
        <end position="408"/>
    </location>
</feature>
<feature type="transmembrane region" description="Helical" evidence="5">
    <location>
        <begin position="350"/>
        <end position="373"/>
    </location>
</feature>
<keyword evidence="4 5" id="KW-0472">Membrane</keyword>
<dbReference type="InterPro" id="IPR020846">
    <property type="entry name" value="MFS_dom"/>
</dbReference>
<dbReference type="EMBL" id="CP158375">
    <property type="protein sequence ID" value="XDO98142.1"/>
    <property type="molecule type" value="Genomic_DNA"/>
</dbReference>
<dbReference type="InterPro" id="IPR036259">
    <property type="entry name" value="MFS_trans_sf"/>
</dbReference>
<organism evidence="7">
    <name type="scientific">Caulobacter sp. 73W</name>
    <dbReference type="NCBI Taxonomy" id="3161137"/>
    <lineage>
        <taxon>Bacteria</taxon>
        <taxon>Pseudomonadati</taxon>
        <taxon>Pseudomonadota</taxon>
        <taxon>Alphaproteobacteria</taxon>
        <taxon>Caulobacterales</taxon>
        <taxon>Caulobacteraceae</taxon>
        <taxon>Caulobacter</taxon>
    </lineage>
</organism>
<dbReference type="GO" id="GO:0005886">
    <property type="term" value="C:plasma membrane"/>
    <property type="evidence" value="ECO:0007669"/>
    <property type="project" value="TreeGrafter"/>
</dbReference>
<dbReference type="PANTHER" id="PTHR23508">
    <property type="entry name" value="CARBOXYLIC ACID TRANSPORTER PROTEIN HOMOLOG"/>
    <property type="match status" value="1"/>
</dbReference>
<accession>A0AB39KX82</accession>
<feature type="transmembrane region" description="Helical" evidence="5">
    <location>
        <begin position="153"/>
        <end position="175"/>
    </location>
</feature>
<feature type="transmembrane region" description="Helical" evidence="5">
    <location>
        <begin position="27"/>
        <end position="51"/>
    </location>
</feature>
<dbReference type="InterPro" id="IPR005829">
    <property type="entry name" value="Sugar_transporter_CS"/>
</dbReference>
<feature type="transmembrane region" description="Helical" evidence="5">
    <location>
        <begin position="95"/>
        <end position="114"/>
    </location>
</feature>
<comment type="subcellular location">
    <subcellularLocation>
        <location evidence="1">Membrane</location>
        <topology evidence="1">Multi-pass membrane protein</topology>
    </subcellularLocation>
</comment>
<feature type="transmembrane region" description="Helical" evidence="5">
    <location>
        <begin position="120"/>
        <end position="141"/>
    </location>
</feature>
<feature type="transmembrane region" description="Helical" evidence="5">
    <location>
        <begin position="181"/>
        <end position="203"/>
    </location>
</feature>